<name>A0A815SJP7_9BILA</name>
<dbReference type="EMBL" id="CAJOBC010087212">
    <property type="protein sequence ID" value="CAF4354067.1"/>
    <property type="molecule type" value="Genomic_DNA"/>
</dbReference>
<dbReference type="Proteomes" id="UP000663829">
    <property type="component" value="Unassembled WGS sequence"/>
</dbReference>
<proteinExistence type="predicted"/>
<evidence type="ECO:0000313" key="3">
    <source>
        <dbReference type="Proteomes" id="UP000663829"/>
    </source>
</evidence>
<dbReference type="Proteomes" id="UP000681722">
    <property type="component" value="Unassembled WGS sequence"/>
</dbReference>
<sequence>MNADQIETKITAFLNRLADFFGKDASTE</sequence>
<accession>A0A815SJP7</accession>
<organism evidence="1 3">
    <name type="scientific">Didymodactylos carnosus</name>
    <dbReference type="NCBI Taxonomy" id="1234261"/>
    <lineage>
        <taxon>Eukaryota</taxon>
        <taxon>Metazoa</taxon>
        <taxon>Spiralia</taxon>
        <taxon>Gnathifera</taxon>
        <taxon>Rotifera</taxon>
        <taxon>Eurotatoria</taxon>
        <taxon>Bdelloidea</taxon>
        <taxon>Philodinida</taxon>
        <taxon>Philodinidae</taxon>
        <taxon>Didymodactylos</taxon>
    </lineage>
</organism>
<comment type="caution">
    <text evidence="1">The sequence shown here is derived from an EMBL/GenBank/DDBJ whole genome shotgun (WGS) entry which is preliminary data.</text>
</comment>
<reference evidence="1" key="1">
    <citation type="submission" date="2021-02" db="EMBL/GenBank/DDBJ databases">
        <authorList>
            <person name="Nowell W R."/>
        </authorList>
    </citation>
    <scope>NUCLEOTIDE SEQUENCE</scope>
</reference>
<keyword evidence="3" id="KW-1185">Reference proteome</keyword>
<gene>
    <name evidence="1" type="ORF">GPM918_LOCUS36255</name>
    <name evidence="2" type="ORF">SRO942_LOCUS36985</name>
</gene>
<feature type="non-terminal residue" evidence="1">
    <location>
        <position position="28"/>
    </location>
</feature>
<dbReference type="EMBL" id="CAJNOQ010021720">
    <property type="protein sequence ID" value="CAF1490998.1"/>
    <property type="molecule type" value="Genomic_DNA"/>
</dbReference>
<evidence type="ECO:0000313" key="2">
    <source>
        <dbReference type="EMBL" id="CAF4354067.1"/>
    </source>
</evidence>
<protein>
    <submittedName>
        <fullName evidence="1">Uncharacterized protein</fullName>
    </submittedName>
</protein>
<evidence type="ECO:0000313" key="1">
    <source>
        <dbReference type="EMBL" id="CAF1490998.1"/>
    </source>
</evidence>
<dbReference type="AlphaFoldDB" id="A0A815SJP7"/>